<comment type="caution">
    <text evidence="3">The sequence shown here is derived from an EMBL/GenBank/DDBJ whole genome shotgun (WGS) entry which is preliminary data.</text>
</comment>
<keyword evidence="4" id="KW-1185">Reference proteome</keyword>
<keyword evidence="2" id="KW-0964">Secreted</keyword>
<organism evidence="3 4">
    <name type="scientific">Oleomonas cavernae</name>
    <dbReference type="NCBI Taxonomy" id="2320859"/>
    <lineage>
        <taxon>Bacteria</taxon>
        <taxon>Pseudomonadati</taxon>
        <taxon>Pseudomonadota</taxon>
        <taxon>Alphaproteobacteria</taxon>
        <taxon>Acetobacterales</taxon>
        <taxon>Acetobacteraceae</taxon>
        <taxon>Oleomonas</taxon>
    </lineage>
</organism>
<dbReference type="EMBL" id="QYUK01000011">
    <property type="protein sequence ID" value="RJF86607.1"/>
    <property type="molecule type" value="Genomic_DNA"/>
</dbReference>
<dbReference type="PANTHER" id="PTHR38340:SF1">
    <property type="entry name" value="S-LAYER PROTEIN"/>
    <property type="match status" value="1"/>
</dbReference>
<dbReference type="InterPro" id="IPR018511">
    <property type="entry name" value="Hemolysin-typ_Ca-bd_CS"/>
</dbReference>
<dbReference type="SUPFAM" id="SSF51120">
    <property type="entry name" value="beta-Roll"/>
    <property type="match status" value="6"/>
</dbReference>
<evidence type="ECO:0000313" key="3">
    <source>
        <dbReference type="EMBL" id="RJF86607.1"/>
    </source>
</evidence>
<dbReference type="InterPro" id="IPR001343">
    <property type="entry name" value="Hemolysn_Ca-bd"/>
</dbReference>
<sequence length="1292" mass="128580">MPTTPVLWRNIGQVNTIDSGLNGDDQILPAAIQLANGNVLVTWQSNTDAGAGAAIGTDVIGQILDPAGNKVGGEFRINSSAQWNEGVPALAALGSGGFAAVYERHDATKGGGDSSVTLEIYNAAGTSIIQTSIAADNGTTHYSMPDVAYSSTGTVMVAYMRDFGGGDQDVLFQVRNQVGGTVLGPTVAFNGVAGAGAAIDSLSVAALQGGNFVIAFSDADSATDSDIDLRLYNGNGGFIKNVSVVSGSIRNDDVDVTALSGGGFVVTWTQDASGGSDSTVLAKVYDAAGVSVSSDITVPTTGAGNQNEPSVGALADGGFVIAWVDAQGQDIRAQRFDAGGNKVGVELLVADGALFGPNTPVVTGLADGRFSISWTTNTFTGDHDVVSAIFDPRDTANVGTASDDVIAGTVNDDADLSGGLGNDRIYGGGGNDLLNGGLGADVLDGGDGIDTASYAAAAVGVVVNLATGVGATGEATGDTLASIENLTGSGFNDHLTGTADANVLNGGDGGDTLWGGLGADTLIGGTGFDVALYNDGNYGDLVLSLAAPGQNTGAAAGDTYDSIEGLGGGAGNDTVTGDAQNNSLFGNEGNDTLDGGLGFDFLSGGLGDDTYIVDTTLDQVTDVAGGGIDTVVSSANWGLGGLLENLVLTGTADIFGGGNGQDNAITGNAGNNLIDGLGGADTMAGGAGDDTYIVDNGGDSVTEGAGKGTDKVESSVTYTLGSNVENLTLTGAFDINGTGNTLGNIITGNGQDNILDGKGGADTLAGGDGHDIYIVDNAGDVVAEAASGGVDQVQSSVTYALGAEVENLALTGNAIIDGTGNGLDNVLFGNAKKNTLTGLGGADTLDGQGGADIMVGGTGDDTYVVDNVGDVVTELGNQGVDTVESSVTFTLSANVENLILTGTAAINGTGNTLGNTLTGNDWANVLNGLGGVDTMIGGKGDDTYVVDNVGDVLIEAANAGTDTAQSSVTYTISPDVDNLILTGNAIINGTGNEQFNAITGNAKANVLTGLEGDDVLDGQGGADTMIGGIQDDTYYVDNLGDTIVEGDQSDDGLDSVFSSISYTLADNVENLTLTGASNINGTGNASMNVLTGNDKNNILDGGAGADELWGGLGNDTYHLDDMADFVIEEAGGGIDKVFSSVGFSAAAQEIEYITLTGTDAVNADGNAIANTITGNGADNVLKGGLGNDTFVFSTALGATNIDSLLDFATTIDKIALDNAIFTKAGPLGALADGAFAMGTAATEADDRILYDTITGALYYDADGNKAGGLDAVQFAFLESGMDDLAASEFLVV</sequence>
<proteinExistence type="predicted"/>
<dbReference type="InterPro" id="IPR050557">
    <property type="entry name" value="RTX_toxin/Mannuronan_C5-epim"/>
</dbReference>
<name>A0A418W9B5_9PROT</name>
<dbReference type="OrthoDB" id="7275897at2"/>
<dbReference type="PANTHER" id="PTHR38340">
    <property type="entry name" value="S-LAYER PROTEIN"/>
    <property type="match status" value="1"/>
</dbReference>
<dbReference type="RefSeq" id="WP_147385541.1">
    <property type="nucleotide sequence ID" value="NZ_QYUK01000011.1"/>
</dbReference>
<dbReference type="InterPro" id="IPR011049">
    <property type="entry name" value="Serralysin-like_metalloprot_C"/>
</dbReference>
<dbReference type="GO" id="GO:0005576">
    <property type="term" value="C:extracellular region"/>
    <property type="evidence" value="ECO:0007669"/>
    <property type="project" value="UniProtKB-SubCell"/>
</dbReference>
<protein>
    <submittedName>
        <fullName evidence="3">Calcium-binding protein</fullName>
    </submittedName>
</protein>
<dbReference type="GO" id="GO:0005509">
    <property type="term" value="F:calcium ion binding"/>
    <property type="evidence" value="ECO:0007669"/>
    <property type="project" value="InterPro"/>
</dbReference>
<dbReference type="PROSITE" id="PS00330">
    <property type="entry name" value="HEMOLYSIN_CALCIUM"/>
    <property type="match status" value="3"/>
</dbReference>
<dbReference type="Gene3D" id="2.150.10.10">
    <property type="entry name" value="Serralysin-like metalloprotease, C-terminal"/>
    <property type="match status" value="6"/>
</dbReference>
<comment type="subcellular location">
    <subcellularLocation>
        <location evidence="1">Secreted</location>
    </subcellularLocation>
</comment>
<evidence type="ECO:0000313" key="4">
    <source>
        <dbReference type="Proteomes" id="UP000284605"/>
    </source>
</evidence>
<gene>
    <name evidence="3" type="ORF">D3874_05885</name>
</gene>
<evidence type="ECO:0000256" key="1">
    <source>
        <dbReference type="ARBA" id="ARBA00004613"/>
    </source>
</evidence>
<accession>A0A418W9B5</accession>
<dbReference type="Proteomes" id="UP000284605">
    <property type="component" value="Unassembled WGS sequence"/>
</dbReference>
<reference evidence="3 4" key="1">
    <citation type="submission" date="2018-09" db="EMBL/GenBank/DDBJ databases">
        <authorList>
            <person name="Zhu H."/>
        </authorList>
    </citation>
    <scope>NUCLEOTIDE SEQUENCE [LARGE SCALE GENOMIC DNA]</scope>
    <source>
        <strain evidence="3 4">K1W22B-8</strain>
    </source>
</reference>
<dbReference type="PRINTS" id="PR00313">
    <property type="entry name" value="CABNDNGRPT"/>
</dbReference>
<evidence type="ECO:0000256" key="2">
    <source>
        <dbReference type="ARBA" id="ARBA00022525"/>
    </source>
</evidence>
<dbReference type="Pfam" id="PF00353">
    <property type="entry name" value="HemolysinCabind"/>
    <property type="match status" value="10"/>
</dbReference>